<keyword evidence="3" id="KW-1185">Reference proteome</keyword>
<name>A0A6A6U6T7_9PEZI</name>
<gene>
    <name evidence="2" type="ORF">BT63DRAFT_319295</name>
</gene>
<sequence length="935" mass="105418">MAPQADAARADKDKRAGTILAFARVVPSRLENNPTDHTLAPELRSHLPTFPLKPPSSLLGEFDAQGTELWNLSTRLIRENGDSNQTMPCLLRVFASYMLDGANGGRMGNWENATRVVKVILRATKTCVRFSEYALGVGLLECAGRYFSQTASTTDVTPEDMAVHQRSMDQYSLLQILLAWKQFKLDVAEQMYQKQRSQEISADPVTAEEFADTFYEIGKEEYNLKKFDAASRWLERACDALADQQLDVLSDLAPDLKMSAMHLLTKSLLALGTEQSNAKAREVVQLMDTEYGDKMLVSLLKLEILSAETQPDISVYHGTLLRLFRSVHLTKPNFKTLMHHIHKLRKFNPEIACDCLAQLLSIRLFESGKMEYIERVTVMRIWITTSNTQISSLMETLRSFLDLVSSNITSSYSPAATHAAQTLLWKLVESSFNQTNYQQTEAICNLANHQLFVKCGDNNKAKISRKIMQCAIARQSWNDARQAFFSMSELAQSSPQSRFLLFKVAIRTEDEQLAAECLDVIVQASTKDATILYACVLESQQASNRPLTIKALHVVLEKYKYTAPEGVHLPAMLRCLIKLLKSEMGDSKLPNPELVENFCRAFEGASAQSVISSLVHKSMDFSKSEWEWFSRNSYNFALEHCAILDPLHLSRLAVCCNQFIGILLSESDEQSLQDLRLRRVFCYFLALVANIVLARAADEIDISNQHYTIAIRHAKGLRESITKLLDSQLDDHWLADLQEKHFDAVKYELEAFIRLKKWDDATYLFPICFEHTNKARVWDTLADLGFLLHEEIVKAGLKPSHQAKTLSFLKDIINHSLSSKTNPMAMARWLRCLFQTALTSNDALAMQCIDQAISAAKALRTLDTCFPQTELEYLTTTAFNHAIDYFSAGDDAGCARWAEKALALAGESDDQGLTSLLQERYSALMWQGKDASDEI</sequence>
<reference evidence="2" key="1">
    <citation type="journal article" date="2020" name="Stud. Mycol.">
        <title>101 Dothideomycetes genomes: a test case for predicting lifestyles and emergence of pathogens.</title>
        <authorList>
            <person name="Haridas S."/>
            <person name="Albert R."/>
            <person name="Binder M."/>
            <person name="Bloem J."/>
            <person name="Labutti K."/>
            <person name="Salamov A."/>
            <person name="Andreopoulos B."/>
            <person name="Baker S."/>
            <person name="Barry K."/>
            <person name="Bills G."/>
            <person name="Bluhm B."/>
            <person name="Cannon C."/>
            <person name="Castanera R."/>
            <person name="Culley D."/>
            <person name="Daum C."/>
            <person name="Ezra D."/>
            <person name="Gonzalez J."/>
            <person name="Henrissat B."/>
            <person name="Kuo A."/>
            <person name="Liang C."/>
            <person name="Lipzen A."/>
            <person name="Lutzoni F."/>
            <person name="Magnuson J."/>
            <person name="Mondo S."/>
            <person name="Nolan M."/>
            <person name="Ohm R."/>
            <person name="Pangilinan J."/>
            <person name="Park H.-J."/>
            <person name="Ramirez L."/>
            <person name="Alfaro M."/>
            <person name="Sun H."/>
            <person name="Tritt A."/>
            <person name="Yoshinaga Y."/>
            <person name="Zwiers L.-H."/>
            <person name="Turgeon B."/>
            <person name="Goodwin S."/>
            <person name="Spatafora J."/>
            <person name="Crous P."/>
            <person name="Grigoriev I."/>
        </authorList>
    </citation>
    <scope>NUCLEOTIDE SEQUENCE</scope>
    <source>
        <strain evidence="2">CBS 115976</strain>
    </source>
</reference>
<organism evidence="2 3">
    <name type="scientific">Microthyrium microscopicum</name>
    <dbReference type="NCBI Taxonomy" id="703497"/>
    <lineage>
        <taxon>Eukaryota</taxon>
        <taxon>Fungi</taxon>
        <taxon>Dikarya</taxon>
        <taxon>Ascomycota</taxon>
        <taxon>Pezizomycotina</taxon>
        <taxon>Dothideomycetes</taxon>
        <taxon>Dothideomycetes incertae sedis</taxon>
        <taxon>Microthyriales</taxon>
        <taxon>Microthyriaceae</taxon>
        <taxon>Microthyrium</taxon>
    </lineage>
</organism>
<accession>A0A6A6U6T7</accession>
<dbReference type="AlphaFoldDB" id="A0A6A6U6T7"/>
<dbReference type="GO" id="GO:0051321">
    <property type="term" value="P:meiotic cell cycle"/>
    <property type="evidence" value="ECO:0007669"/>
    <property type="project" value="UniProtKB-KW"/>
</dbReference>
<dbReference type="PANTHER" id="PTHR40375">
    <property type="entry name" value="SPORULATION-SPECIFIC PROTEIN 22"/>
    <property type="match status" value="1"/>
</dbReference>
<evidence type="ECO:0000256" key="1">
    <source>
        <dbReference type="ARBA" id="ARBA00023254"/>
    </source>
</evidence>
<dbReference type="InterPro" id="IPR039057">
    <property type="entry name" value="Spo22/ZIP4"/>
</dbReference>
<dbReference type="PANTHER" id="PTHR40375:SF2">
    <property type="entry name" value="SPORULATION-SPECIFIC PROTEIN 22"/>
    <property type="match status" value="1"/>
</dbReference>
<evidence type="ECO:0000313" key="2">
    <source>
        <dbReference type="EMBL" id="KAF2666798.1"/>
    </source>
</evidence>
<proteinExistence type="predicted"/>
<dbReference type="EMBL" id="MU004238">
    <property type="protein sequence ID" value="KAF2666798.1"/>
    <property type="molecule type" value="Genomic_DNA"/>
</dbReference>
<evidence type="ECO:0000313" key="3">
    <source>
        <dbReference type="Proteomes" id="UP000799302"/>
    </source>
</evidence>
<dbReference type="OrthoDB" id="65716at2759"/>
<keyword evidence="1" id="KW-0469">Meiosis</keyword>
<dbReference type="Proteomes" id="UP000799302">
    <property type="component" value="Unassembled WGS sequence"/>
</dbReference>
<dbReference type="GO" id="GO:0090173">
    <property type="term" value="P:regulation of synaptonemal complex assembly"/>
    <property type="evidence" value="ECO:0007669"/>
    <property type="project" value="InterPro"/>
</dbReference>
<dbReference type="InterPro" id="IPR013940">
    <property type="entry name" value="Spo22/ZIP4/TEX11"/>
</dbReference>
<protein>
    <submittedName>
        <fullName evidence="2">SPO22-domain-containing protein</fullName>
    </submittedName>
</protein>
<dbReference type="Pfam" id="PF08631">
    <property type="entry name" value="SPO22"/>
    <property type="match status" value="1"/>
</dbReference>